<evidence type="ECO:0000313" key="3">
    <source>
        <dbReference type="Proteomes" id="UP000481153"/>
    </source>
</evidence>
<gene>
    <name evidence="2" type="ORF">Ae201684_007134</name>
</gene>
<organism evidence="2 3">
    <name type="scientific">Aphanomyces euteiches</name>
    <dbReference type="NCBI Taxonomy" id="100861"/>
    <lineage>
        <taxon>Eukaryota</taxon>
        <taxon>Sar</taxon>
        <taxon>Stramenopiles</taxon>
        <taxon>Oomycota</taxon>
        <taxon>Saprolegniomycetes</taxon>
        <taxon>Saprolegniales</taxon>
        <taxon>Verrucalvaceae</taxon>
        <taxon>Aphanomyces</taxon>
    </lineage>
</organism>
<feature type="transmembrane region" description="Helical" evidence="1">
    <location>
        <begin position="207"/>
        <end position="226"/>
    </location>
</feature>
<keyword evidence="1" id="KW-0812">Transmembrane</keyword>
<dbReference type="EMBL" id="VJMJ01000088">
    <property type="protein sequence ID" value="KAF0736686.1"/>
    <property type="molecule type" value="Genomic_DNA"/>
</dbReference>
<evidence type="ECO:0000256" key="1">
    <source>
        <dbReference type="SAM" id="Phobius"/>
    </source>
</evidence>
<evidence type="ECO:0000313" key="2">
    <source>
        <dbReference type="EMBL" id="KAF0736686.1"/>
    </source>
</evidence>
<reference evidence="2 3" key="1">
    <citation type="submission" date="2019-07" db="EMBL/GenBank/DDBJ databases">
        <title>Genomics analysis of Aphanomyces spp. identifies a new class of oomycete effector associated with host adaptation.</title>
        <authorList>
            <person name="Gaulin E."/>
        </authorList>
    </citation>
    <scope>NUCLEOTIDE SEQUENCE [LARGE SCALE GENOMIC DNA]</scope>
    <source>
        <strain evidence="2 3">ATCC 201684</strain>
    </source>
</reference>
<feature type="transmembrane region" description="Helical" evidence="1">
    <location>
        <begin position="238"/>
        <end position="258"/>
    </location>
</feature>
<accession>A0A6G0X9K9</accession>
<keyword evidence="1" id="KW-1133">Transmembrane helix</keyword>
<dbReference type="VEuPathDB" id="FungiDB:AeMF1_016936"/>
<comment type="caution">
    <text evidence="2">The sequence shown here is derived from an EMBL/GenBank/DDBJ whole genome shotgun (WGS) entry which is preliminary data.</text>
</comment>
<keyword evidence="3" id="KW-1185">Reference proteome</keyword>
<feature type="transmembrane region" description="Helical" evidence="1">
    <location>
        <begin position="125"/>
        <end position="142"/>
    </location>
</feature>
<proteinExistence type="predicted"/>
<dbReference type="Proteomes" id="UP000481153">
    <property type="component" value="Unassembled WGS sequence"/>
</dbReference>
<feature type="transmembrane region" description="Helical" evidence="1">
    <location>
        <begin position="59"/>
        <end position="81"/>
    </location>
</feature>
<feature type="transmembrane region" description="Helical" evidence="1">
    <location>
        <begin position="148"/>
        <end position="168"/>
    </location>
</feature>
<protein>
    <submittedName>
        <fullName evidence="2">Uncharacterized protein</fullName>
    </submittedName>
</protein>
<keyword evidence="1" id="KW-0472">Membrane</keyword>
<sequence length="264" mass="28286">MEPTSVYPTTTEMDPLILSGDDIGGYATSSALCIPSELPLPAAVVHLNHQSVQAKHQQIGFTLQVVGGLSLSAMAVLVQAASSTLKVETILFWHCSIALGLNMLQKRFNMPLYSIDDDMRKFVHLYSALGYVVLALSFYVLADVPVSDAGVLLGSASIATSFAGCLWLRLGPPRQKLDWALASLPLVGLFFVEGPFCLLPSKDPVGLVHVGAIAISILSGGIWILLTFQLKELSPLHLMSHLLTVSTIASAIKAAFFTEAWLVP</sequence>
<feature type="transmembrane region" description="Helical" evidence="1">
    <location>
        <begin position="180"/>
        <end position="201"/>
    </location>
</feature>
<dbReference type="AlphaFoldDB" id="A0A6G0X9K9"/>
<name>A0A6G0X9K9_9STRA</name>